<dbReference type="Proteomes" id="UP000093592">
    <property type="component" value="Unassembled WGS sequence"/>
</dbReference>
<comment type="caution">
    <text evidence="1">The sequence shown here is derived from an EMBL/GenBank/DDBJ whole genome shotgun (WGS) entry which is preliminary data.</text>
</comment>
<proteinExistence type="predicted"/>
<dbReference type="EMBL" id="LZKJ01000033">
    <property type="protein sequence ID" value="OBI51864.1"/>
    <property type="molecule type" value="Genomic_DNA"/>
</dbReference>
<reference evidence="2" key="1">
    <citation type="submission" date="2016-06" db="EMBL/GenBank/DDBJ databases">
        <authorList>
            <person name="Sutton G."/>
            <person name="Brinkac L."/>
            <person name="Sanka R."/>
            <person name="Adams M."/>
            <person name="Lau E."/>
            <person name="Sam S."/>
            <person name="Sreng N."/>
            <person name="Him V."/>
            <person name="Kerleguer A."/>
            <person name="Cheng S."/>
        </authorList>
    </citation>
    <scope>NUCLEOTIDE SEQUENCE [LARGE SCALE GENOMIC DNA]</scope>
    <source>
        <strain evidence="2">E861</strain>
    </source>
</reference>
<accession>A0A1A2ZMP0</accession>
<evidence type="ECO:0000313" key="2">
    <source>
        <dbReference type="Proteomes" id="UP000093592"/>
    </source>
</evidence>
<sequence length="63" mass="7034">MGVNPFGCDSGRFSASDGRHGLRRVRFGRADRAAGSGYCEQNWPHVRSKDLRERLIAVRASDK</sequence>
<gene>
    <name evidence="1" type="ORF">A5707_13015</name>
</gene>
<organism evidence="1 2">
    <name type="scientific">Mycobacterium kyorinense</name>
    <dbReference type="NCBI Taxonomy" id="487514"/>
    <lineage>
        <taxon>Bacteria</taxon>
        <taxon>Bacillati</taxon>
        <taxon>Actinomycetota</taxon>
        <taxon>Actinomycetes</taxon>
        <taxon>Mycobacteriales</taxon>
        <taxon>Mycobacteriaceae</taxon>
        <taxon>Mycobacterium</taxon>
    </lineage>
</organism>
<name>A0A1A2ZMP0_9MYCO</name>
<dbReference type="AlphaFoldDB" id="A0A1A2ZMP0"/>
<evidence type="ECO:0000313" key="1">
    <source>
        <dbReference type="EMBL" id="OBI51864.1"/>
    </source>
</evidence>
<protein>
    <submittedName>
        <fullName evidence="1">Uncharacterized protein</fullName>
    </submittedName>
</protein>